<dbReference type="AlphaFoldDB" id="A0A8H8DHU1"/>
<feature type="compositionally biased region" description="Pro residues" evidence="1">
    <location>
        <begin position="13"/>
        <end position="26"/>
    </location>
</feature>
<feature type="non-terminal residue" evidence="2">
    <location>
        <position position="366"/>
    </location>
</feature>
<proteinExistence type="predicted"/>
<sequence>MAAEFAARRRHPPPPPPAAAPAPAPALLPDAPLAARPQPRPPPPAAPPAPARAPRPAPYRAPRREAAPPPPGAPSQGPARPVLETADRAAGDARAPGAAVTGAAAAPNVPEPPTRPAAGGAGFAAEAAGTPPVPDAAADLIPAAHDEGAGGRAGAAAAAASRDAPAAALYATEHAEGGRSRAKQTAVSAGAGPAPSDFLPDNFCCLLEVARDQVKSVMAVLEATVKVHLAKPNATPAILEELRDWYVVKMLDHIKKRENGVSAEARPRFEAADAAVKAEPPEGNALLPSAGLPERPAFTAAPADPAEEVPEDIGTSMFSFSSETSLTPTPHSPNSRYEPVPPISNVDCSPNPRIAAASASRATSVA</sequence>
<organism evidence="2 3">
    <name type="scientific">Olpidium bornovanus</name>
    <dbReference type="NCBI Taxonomy" id="278681"/>
    <lineage>
        <taxon>Eukaryota</taxon>
        <taxon>Fungi</taxon>
        <taxon>Fungi incertae sedis</taxon>
        <taxon>Olpidiomycota</taxon>
        <taxon>Olpidiomycotina</taxon>
        <taxon>Olpidiomycetes</taxon>
        <taxon>Olpidiales</taxon>
        <taxon>Olpidiaceae</taxon>
        <taxon>Olpidium</taxon>
    </lineage>
</organism>
<evidence type="ECO:0000256" key="1">
    <source>
        <dbReference type="SAM" id="MobiDB-lite"/>
    </source>
</evidence>
<feature type="region of interest" description="Disordered" evidence="1">
    <location>
        <begin position="172"/>
        <end position="191"/>
    </location>
</feature>
<evidence type="ECO:0000313" key="2">
    <source>
        <dbReference type="EMBL" id="KAG5458422.1"/>
    </source>
</evidence>
<feature type="compositionally biased region" description="Low complexity" evidence="1">
    <location>
        <begin position="92"/>
        <end position="107"/>
    </location>
</feature>
<evidence type="ECO:0000313" key="3">
    <source>
        <dbReference type="Proteomes" id="UP000673691"/>
    </source>
</evidence>
<feature type="compositionally biased region" description="Pro residues" evidence="1">
    <location>
        <begin position="38"/>
        <end position="59"/>
    </location>
</feature>
<feature type="region of interest" description="Disordered" evidence="1">
    <location>
        <begin position="1"/>
        <end position="135"/>
    </location>
</feature>
<feature type="compositionally biased region" description="Polar residues" evidence="1">
    <location>
        <begin position="316"/>
        <end position="335"/>
    </location>
</feature>
<name>A0A8H8DHU1_9FUNG</name>
<keyword evidence="3" id="KW-1185">Reference proteome</keyword>
<dbReference type="Proteomes" id="UP000673691">
    <property type="component" value="Unassembled WGS sequence"/>
</dbReference>
<dbReference type="EMBL" id="JAEFCI010008504">
    <property type="protein sequence ID" value="KAG5458422.1"/>
    <property type="molecule type" value="Genomic_DNA"/>
</dbReference>
<protein>
    <submittedName>
        <fullName evidence="2">Uncharacterized protein</fullName>
    </submittedName>
</protein>
<accession>A0A8H8DHU1</accession>
<feature type="region of interest" description="Disordered" evidence="1">
    <location>
        <begin position="274"/>
        <end position="366"/>
    </location>
</feature>
<feature type="compositionally biased region" description="Low complexity" evidence="1">
    <location>
        <begin position="355"/>
        <end position="366"/>
    </location>
</feature>
<gene>
    <name evidence="2" type="ORF">BJ554DRAFT_1353</name>
</gene>
<feature type="compositionally biased region" description="Low complexity" evidence="1">
    <location>
        <begin position="27"/>
        <end position="37"/>
    </location>
</feature>
<comment type="caution">
    <text evidence="2">The sequence shown here is derived from an EMBL/GenBank/DDBJ whole genome shotgun (WGS) entry which is preliminary data.</text>
</comment>
<reference evidence="2 3" key="1">
    <citation type="journal article" name="Sci. Rep.">
        <title>Genome-scale phylogenetic analyses confirm Olpidium as the closest living zoosporic fungus to the non-flagellated, terrestrial fungi.</title>
        <authorList>
            <person name="Chang Y."/>
            <person name="Rochon D."/>
            <person name="Sekimoto S."/>
            <person name="Wang Y."/>
            <person name="Chovatia M."/>
            <person name="Sandor L."/>
            <person name="Salamov A."/>
            <person name="Grigoriev I.V."/>
            <person name="Stajich J.E."/>
            <person name="Spatafora J.W."/>
        </authorList>
    </citation>
    <scope>NUCLEOTIDE SEQUENCE [LARGE SCALE GENOMIC DNA]</scope>
    <source>
        <strain evidence="2">S191</strain>
    </source>
</reference>